<dbReference type="SMART" id="SM00634">
    <property type="entry name" value="BID_1"/>
    <property type="match status" value="2"/>
</dbReference>
<evidence type="ECO:0000313" key="3">
    <source>
        <dbReference type="EMBL" id="MCL1125389.1"/>
    </source>
</evidence>
<comment type="caution">
    <text evidence="3">The sequence shown here is derived from an EMBL/GenBank/DDBJ whole genome shotgun (WGS) entry which is preliminary data.</text>
</comment>
<feature type="domain" description="Big-1" evidence="2">
    <location>
        <begin position="39"/>
        <end position="130"/>
    </location>
</feature>
<evidence type="ECO:0000259" key="2">
    <source>
        <dbReference type="SMART" id="SM00634"/>
    </source>
</evidence>
<comment type="similarity">
    <text evidence="1">Belongs to the intimin/invasin family.</text>
</comment>
<dbReference type="EMBL" id="JAKIKS010000047">
    <property type="protein sequence ID" value="MCL1125389.1"/>
    <property type="molecule type" value="Genomic_DNA"/>
</dbReference>
<dbReference type="SUPFAM" id="SSF49373">
    <property type="entry name" value="Invasin/intimin cell-adhesion fragments"/>
    <property type="match status" value="2"/>
</dbReference>
<dbReference type="PROSITE" id="PS51257">
    <property type="entry name" value="PROKAR_LIPOPROTEIN"/>
    <property type="match status" value="1"/>
</dbReference>
<organism evidence="3 4">
    <name type="scientific">Shewanella surugensis</name>
    <dbReference type="NCBI Taxonomy" id="212020"/>
    <lineage>
        <taxon>Bacteria</taxon>
        <taxon>Pseudomonadati</taxon>
        <taxon>Pseudomonadota</taxon>
        <taxon>Gammaproteobacteria</taxon>
        <taxon>Alteromonadales</taxon>
        <taxon>Shewanellaceae</taxon>
        <taxon>Shewanella</taxon>
    </lineage>
</organism>
<proteinExistence type="inferred from homology"/>
<accession>A0ABT0LCF7</accession>
<dbReference type="InterPro" id="IPR013783">
    <property type="entry name" value="Ig-like_fold"/>
</dbReference>
<evidence type="ECO:0000313" key="4">
    <source>
        <dbReference type="Proteomes" id="UP001203423"/>
    </source>
</evidence>
<dbReference type="InterPro" id="IPR008964">
    <property type="entry name" value="Invasin/intimin_cell_adhesion"/>
</dbReference>
<sequence length="833" mass="86475">MKSVIHLFIAVFYCFFILGCGGGGSYEEESDDPTAEEIYSISVSISQQDISAAIPATVTATVSSSKRGLLENELVTFSLNELTLGSFEPVTGTAITDANGQAQVQLLTSNIQGSGLVSASIYSQLGVNATQSFTMLGDGGVVGETQIVASLVDAAGNLLESISTKQAGKLTAVVTGSTEPVIVYFTTGKGEIPIGTAVTVDGVAMVDIYAGADLGAGYARASINENVYDEVIVVVGATNVFMGSGDSFTEGEAFVSLDTLAAGGTATVSVDIIDDEGNAFTEPVEVSFSSVCSSFSSPKAELSSPVIAVSGKASSTYLAQGCVGEDPINVTANAGGLNLAANASISVLAAAKGSIVFVGFGDNGDGDGDGDGDEDEDEEPKYLAIKNTGGAESLAVAFQVFDVTGLPMSNQEISFLLNTAVGGISLYPVTAMTNGEGIVQTTLTSGTVATSIRVTAYFEDYDISAQSSELVITTGIADQDSFSLSASNYSPEGWSIDGIEVKVTARLADAFNNPVPDGTAVTFRSEGGSIDDACFTTNGMCFFVTWRSQDVRPDGAYWGDPVHPADSNGYYDVQEYYADTDFGQPMGGRVTITAFTIGEESFADTNGNGRFDEDEYDLFIDGPNIQGDPFDMAEAFEDFNEDDVFNPEQSGGEDGGELEELIDFNSDGSFTLADGLYNGVLCALEGNSYCGSIAEGTASIHVRKNIVLVMSGSTAYASEPVITDSNSVLDTGSQIMDIYAEEIASLQMIVSDLHNQTLPSGSVISVSSSVGTLATDSSIIVQDRGQNGTVINASVTGSIYDESGKLEIKVTTPEKVVTQVASITVNITQIPAP</sequence>
<protein>
    <recommendedName>
        <fullName evidence="2">Big-1 domain-containing protein</fullName>
    </recommendedName>
</protein>
<keyword evidence="4" id="KW-1185">Reference proteome</keyword>
<reference evidence="3 4" key="1">
    <citation type="submission" date="2022-01" db="EMBL/GenBank/DDBJ databases">
        <title>Whole genome-based taxonomy of the Shewanellaceae.</title>
        <authorList>
            <person name="Martin-Rodriguez A.J."/>
        </authorList>
    </citation>
    <scope>NUCLEOTIDE SEQUENCE [LARGE SCALE GENOMIC DNA]</scope>
    <source>
        <strain evidence="3 4">DSM 17177</strain>
    </source>
</reference>
<dbReference type="InterPro" id="IPR003344">
    <property type="entry name" value="Big_1_dom"/>
</dbReference>
<evidence type="ECO:0000256" key="1">
    <source>
        <dbReference type="ARBA" id="ARBA00010116"/>
    </source>
</evidence>
<dbReference type="RefSeq" id="WP_248940703.1">
    <property type="nucleotide sequence ID" value="NZ_JAKIKS010000047.1"/>
</dbReference>
<feature type="domain" description="Big-1" evidence="2">
    <location>
        <begin position="378"/>
        <end position="468"/>
    </location>
</feature>
<gene>
    <name evidence="3" type="ORF">L2764_13100</name>
</gene>
<dbReference type="Gene3D" id="2.60.40.10">
    <property type="entry name" value="Immunoglobulins"/>
    <property type="match status" value="3"/>
</dbReference>
<dbReference type="Proteomes" id="UP001203423">
    <property type="component" value="Unassembled WGS sequence"/>
</dbReference>
<name>A0ABT0LCF7_9GAMM</name>